<organism evidence="1 2">
    <name type="scientific">Trichinella nativa</name>
    <dbReference type="NCBI Taxonomy" id="6335"/>
    <lineage>
        <taxon>Eukaryota</taxon>
        <taxon>Metazoa</taxon>
        <taxon>Ecdysozoa</taxon>
        <taxon>Nematoda</taxon>
        <taxon>Enoplea</taxon>
        <taxon>Dorylaimia</taxon>
        <taxon>Trichinellida</taxon>
        <taxon>Trichinellidae</taxon>
        <taxon>Trichinella</taxon>
    </lineage>
</organism>
<comment type="caution">
    <text evidence="1">The sequence shown here is derived from an EMBL/GenBank/DDBJ whole genome shotgun (WGS) entry which is preliminary data.</text>
</comment>
<evidence type="ECO:0000313" key="1">
    <source>
        <dbReference type="EMBL" id="KRZ58017.1"/>
    </source>
</evidence>
<proteinExistence type="predicted"/>
<evidence type="ECO:0000313" key="2">
    <source>
        <dbReference type="Proteomes" id="UP000054721"/>
    </source>
</evidence>
<accession>A0A0V1LEP8</accession>
<dbReference type="AlphaFoldDB" id="A0A0V1LEP8"/>
<name>A0A0V1LEP8_9BILA</name>
<protein>
    <submittedName>
        <fullName evidence="1">Uncharacterized protein</fullName>
    </submittedName>
</protein>
<sequence>MDLPQSIRLYVALELNEASFVQSKANSDSVGTVVQMALVVSTLIGQFKNRYNPTSSSNS</sequence>
<dbReference type="Proteomes" id="UP000054721">
    <property type="component" value="Unassembled WGS sequence"/>
</dbReference>
<dbReference type="EMBL" id="JYDW01000064">
    <property type="protein sequence ID" value="KRZ58017.1"/>
    <property type="molecule type" value="Genomic_DNA"/>
</dbReference>
<reference evidence="1 2" key="1">
    <citation type="submission" date="2015-05" db="EMBL/GenBank/DDBJ databases">
        <title>Evolution of Trichinella species and genotypes.</title>
        <authorList>
            <person name="Korhonen P.K."/>
            <person name="Edoardo P."/>
            <person name="Giuseppe L.R."/>
            <person name="Gasser R.B."/>
        </authorList>
    </citation>
    <scope>NUCLEOTIDE SEQUENCE [LARGE SCALE GENOMIC DNA]</scope>
    <source>
        <strain evidence="1">ISS10</strain>
    </source>
</reference>
<gene>
    <name evidence="1" type="ORF">T02_14559</name>
</gene>
<keyword evidence="2" id="KW-1185">Reference proteome</keyword>